<reference evidence="2 3" key="1">
    <citation type="submission" date="2017-12" db="EMBL/GenBank/DDBJ databases">
        <authorList>
            <consortium name="DOE Joint Genome Institute"/>
            <person name="Haridas S."/>
            <person name="Kjaerbolling I."/>
            <person name="Vesth T.C."/>
            <person name="Frisvad J.C."/>
            <person name="Nybo J.L."/>
            <person name="Theobald S."/>
            <person name="Kuo A."/>
            <person name="Bowyer P."/>
            <person name="Matsuda Y."/>
            <person name="Mondo S."/>
            <person name="Lyhne E.K."/>
            <person name="Kogle M.E."/>
            <person name="Clum A."/>
            <person name="Lipzen A."/>
            <person name="Salamov A."/>
            <person name="Ngan C.Y."/>
            <person name="Daum C."/>
            <person name="Chiniquy J."/>
            <person name="Barry K."/>
            <person name="LaButti K."/>
            <person name="Simmons B.A."/>
            <person name="Magnuson J.K."/>
            <person name="Mortensen U.H."/>
            <person name="Larsen T.O."/>
            <person name="Grigoriev I.V."/>
            <person name="Baker S.E."/>
            <person name="Andersen M.R."/>
            <person name="Nordberg H.P."/>
            <person name="Cantor M.N."/>
            <person name="Hua S.X."/>
        </authorList>
    </citation>
    <scope>NUCLEOTIDE SEQUENCE [LARGE SCALE GENOMIC DNA]</scope>
    <source>
        <strain evidence="2 3">CBS 102.13</strain>
    </source>
</reference>
<protein>
    <submittedName>
        <fullName evidence="2">Uncharacterized protein</fullName>
    </submittedName>
</protein>
<keyword evidence="1" id="KW-0812">Transmembrane</keyword>
<keyword evidence="1" id="KW-1133">Transmembrane helix</keyword>
<evidence type="ECO:0000313" key="3">
    <source>
        <dbReference type="Proteomes" id="UP000234585"/>
    </source>
</evidence>
<dbReference type="RefSeq" id="XP_024673994.1">
    <property type="nucleotide sequence ID" value="XM_024819135.1"/>
</dbReference>
<proteinExistence type="predicted"/>
<organism evidence="2 3">
    <name type="scientific">Aspergillus candidus</name>
    <dbReference type="NCBI Taxonomy" id="41067"/>
    <lineage>
        <taxon>Eukaryota</taxon>
        <taxon>Fungi</taxon>
        <taxon>Dikarya</taxon>
        <taxon>Ascomycota</taxon>
        <taxon>Pezizomycotina</taxon>
        <taxon>Eurotiomycetes</taxon>
        <taxon>Eurotiomycetidae</taxon>
        <taxon>Eurotiales</taxon>
        <taxon>Aspergillaceae</taxon>
        <taxon>Aspergillus</taxon>
        <taxon>Aspergillus subgen. Circumdati</taxon>
    </lineage>
</organism>
<gene>
    <name evidence="2" type="ORF">BDW47DRAFT_4802</name>
</gene>
<dbReference type="AlphaFoldDB" id="A0A2I2FH77"/>
<keyword evidence="1" id="KW-0472">Membrane</keyword>
<dbReference type="GeneID" id="36526295"/>
<keyword evidence="3" id="KW-1185">Reference proteome</keyword>
<name>A0A2I2FH77_ASPCN</name>
<feature type="transmembrane region" description="Helical" evidence="1">
    <location>
        <begin position="6"/>
        <end position="28"/>
    </location>
</feature>
<evidence type="ECO:0000313" key="2">
    <source>
        <dbReference type="EMBL" id="PLB39982.1"/>
    </source>
</evidence>
<accession>A0A2I2FH77</accession>
<sequence length="105" mass="11641">MIGPRYVQLCCAVSCCVFLYFTMLVSFFPLIHVPQAPLTGASPGGCISPYYLSTPSCMLLLPQLLLMMTDVWPPGLVCHSPRQGNRPYTARPGFRFHSLNEIMDG</sequence>
<dbReference type="EMBL" id="KZ559126">
    <property type="protein sequence ID" value="PLB39982.1"/>
    <property type="molecule type" value="Genomic_DNA"/>
</dbReference>
<dbReference type="Proteomes" id="UP000234585">
    <property type="component" value="Unassembled WGS sequence"/>
</dbReference>
<evidence type="ECO:0000256" key="1">
    <source>
        <dbReference type="SAM" id="Phobius"/>
    </source>
</evidence>